<dbReference type="PROSITE" id="PS50145">
    <property type="entry name" value="ZF_TRAF"/>
    <property type="match status" value="1"/>
</dbReference>
<evidence type="ECO:0000256" key="3">
    <source>
        <dbReference type="ARBA" id="ARBA00022833"/>
    </source>
</evidence>
<evidence type="ECO:0000256" key="2">
    <source>
        <dbReference type="ARBA" id="ARBA00022771"/>
    </source>
</evidence>
<dbReference type="InterPro" id="IPR013083">
    <property type="entry name" value="Znf_RING/FYVE/PHD"/>
</dbReference>
<dbReference type="GO" id="GO:0008270">
    <property type="term" value="F:zinc ion binding"/>
    <property type="evidence" value="ECO:0007669"/>
    <property type="project" value="UniProtKB-KW"/>
</dbReference>
<dbReference type="Gene3D" id="3.30.40.10">
    <property type="entry name" value="Zinc/RING finger domain, C3HC4 (zinc finger)"/>
    <property type="match status" value="1"/>
</dbReference>
<dbReference type="OrthoDB" id="1737200at2759"/>
<evidence type="ECO:0000313" key="6">
    <source>
        <dbReference type="EMBL" id="KAJ4965740.1"/>
    </source>
</evidence>
<dbReference type="EMBL" id="JAMYWD010000007">
    <property type="protein sequence ID" value="KAJ4965740.1"/>
    <property type="molecule type" value="Genomic_DNA"/>
</dbReference>
<dbReference type="Pfam" id="PF02176">
    <property type="entry name" value="zf-TRAF"/>
    <property type="match status" value="1"/>
</dbReference>
<keyword evidence="2 4" id="KW-0863">Zinc-finger</keyword>
<comment type="caution">
    <text evidence="6">The sequence shown here is derived from an EMBL/GenBank/DDBJ whole genome shotgun (WGS) entry which is preliminary data.</text>
</comment>
<dbReference type="PANTHER" id="PTHR10131">
    <property type="entry name" value="TNF RECEPTOR ASSOCIATED FACTOR"/>
    <property type="match status" value="1"/>
</dbReference>
<keyword evidence="3 4" id="KW-0862">Zinc</keyword>
<dbReference type="InterPro" id="IPR001293">
    <property type="entry name" value="Znf_TRAF"/>
</dbReference>
<proteinExistence type="predicted"/>
<feature type="domain" description="TRAF-type" evidence="5">
    <location>
        <begin position="215"/>
        <end position="266"/>
    </location>
</feature>
<keyword evidence="7" id="KW-1185">Reference proteome</keyword>
<dbReference type="AlphaFoldDB" id="A0A9Q0QN39"/>
<dbReference type="PANTHER" id="PTHR10131:SF161">
    <property type="entry name" value="F26K24.24 PROTEIN"/>
    <property type="match status" value="1"/>
</dbReference>
<organism evidence="6 7">
    <name type="scientific">Protea cynaroides</name>
    <dbReference type="NCBI Taxonomy" id="273540"/>
    <lineage>
        <taxon>Eukaryota</taxon>
        <taxon>Viridiplantae</taxon>
        <taxon>Streptophyta</taxon>
        <taxon>Embryophyta</taxon>
        <taxon>Tracheophyta</taxon>
        <taxon>Spermatophyta</taxon>
        <taxon>Magnoliopsida</taxon>
        <taxon>Proteales</taxon>
        <taxon>Proteaceae</taxon>
        <taxon>Protea</taxon>
    </lineage>
</organism>
<feature type="zinc finger region" description="TRAF-type" evidence="4">
    <location>
        <begin position="215"/>
        <end position="266"/>
    </location>
</feature>
<accession>A0A9Q0QN39</accession>
<sequence>MDILAKELEFHKKFEELKEGHSLFYCDNFDSEVVRKIAQVLLPGLATACIDNTTGDPFKGPASVAVDIRKEMADYLMLRSETYVAETMIQEVVPDVETSGHPIDIVSDFIDDFASSKRNMFSRISGWLLSEKREDKIDDFVQEMEMNAFWSMDRRETIAKNLLKNLDFKNTFRCEMEFDTAEELAEHSHQCIFRSIDCLNEGCNTRFCAVHMEKHDSLCPFKVLPCEQKCSENILRREMDRHCITVCPMRLANCPFHHVGCQFTIPCCIIEEHCAESLHSHLLCVLQVIHKKASVEELNHRAELLEKTLSPGQAQDARSLTFAVRELEANMGPLEHITGTVIVEPHPSS</sequence>
<reference evidence="6" key="1">
    <citation type="journal article" date="2023" name="Plant J.">
        <title>The genome of the king protea, Protea cynaroides.</title>
        <authorList>
            <person name="Chang J."/>
            <person name="Duong T.A."/>
            <person name="Schoeman C."/>
            <person name="Ma X."/>
            <person name="Roodt D."/>
            <person name="Barker N."/>
            <person name="Li Z."/>
            <person name="Van de Peer Y."/>
            <person name="Mizrachi E."/>
        </authorList>
    </citation>
    <scope>NUCLEOTIDE SEQUENCE</scope>
    <source>
        <tissue evidence="6">Young leaves</tissue>
    </source>
</reference>
<evidence type="ECO:0000313" key="7">
    <source>
        <dbReference type="Proteomes" id="UP001141806"/>
    </source>
</evidence>
<name>A0A9Q0QN39_9MAGN</name>
<evidence type="ECO:0000256" key="1">
    <source>
        <dbReference type="ARBA" id="ARBA00022723"/>
    </source>
</evidence>
<protein>
    <recommendedName>
        <fullName evidence="5">TRAF-type domain-containing protein</fullName>
    </recommendedName>
</protein>
<keyword evidence="1 4" id="KW-0479">Metal-binding</keyword>
<evidence type="ECO:0000259" key="5">
    <source>
        <dbReference type="PROSITE" id="PS50145"/>
    </source>
</evidence>
<gene>
    <name evidence="6" type="ORF">NE237_017589</name>
</gene>
<dbReference type="Proteomes" id="UP001141806">
    <property type="component" value="Unassembled WGS sequence"/>
</dbReference>
<evidence type="ECO:0000256" key="4">
    <source>
        <dbReference type="PROSITE-ProRule" id="PRU00207"/>
    </source>
</evidence>